<keyword evidence="1" id="KW-0812">Transmembrane</keyword>
<evidence type="ECO:0000256" key="1">
    <source>
        <dbReference type="PROSITE-ProRule" id="PRU01360"/>
    </source>
</evidence>
<dbReference type="RefSeq" id="WP_096432512.1">
    <property type="nucleotide sequence ID" value="NZ_AP018042.1"/>
</dbReference>
<comment type="similarity">
    <text evidence="1">Belongs to the TonB-dependent receptor family.</text>
</comment>
<dbReference type="Gene3D" id="2.170.130.10">
    <property type="entry name" value="TonB-dependent receptor, plug domain"/>
    <property type="match status" value="1"/>
</dbReference>
<keyword evidence="1" id="KW-0998">Cell outer membrane</keyword>
<dbReference type="SUPFAM" id="SSF56935">
    <property type="entry name" value="Porins"/>
    <property type="match status" value="1"/>
</dbReference>
<feature type="domain" description="TonB-dependent receptor plug" evidence="2">
    <location>
        <begin position="137"/>
        <end position="214"/>
    </location>
</feature>
<keyword evidence="1" id="KW-0813">Transport</keyword>
<dbReference type="AlphaFoldDB" id="A0A1Y1CPY2"/>
<reference evidence="4" key="2">
    <citation type="journal article" date="2020" name="Antonie Van Leeuwenhoek">
        <title>Labilibaculum antarcticum sp. nov., a novel facultative anaerobic, psychrotorelant bacterium isolated from marine sediment of Antarctica.</title>
        <authorList>
            <person name="Watanabe M."/>
            <person name="Kojima H."/>
            <person name="Fukui M."/>
        </authorList>
    </citation>
    <scope>NUCLEOTIDE SEQUENCE [LARGE SCALE GENOMIC DNA]</scope>
    <source>
        <strain evidence="4">SPP2</strain>
    </source>
</reference>
<dbReference type="EMBL" id="AP018042">
    <property type="protein sequence ID" value="BAX82314.1"/>
    <property type="molecule type" value="Genomic_DNA"/>
</dbReference>
<keyword evidence="1" id="KW-0472">Membrane</keyword>
<dbReference type="InterPro" id="IPR037066">
    <property type="entry name" value="Plug_dom_sf"/>
</dbReference>
<comment type="subcellular location">
    <subcellularLocation>
        <location evidence="1">Cell outer membrane</location>
        <topology evidence="1">Multi-pass membrane protein</topology>
    </subcellularLocation>
</comment>
<dbReference type="InterPro" id="IPR012910">
    <property type="entry name" value="Plug_dom"/>
</dbReference>
<dbReference type="Pfam" id="PF13715">
    <property type="entry name" value="CarbopepD_reg_2"/>
    <property type="match status" value="1"/>
</dbReference>
<keyword evidence="4" id="KW-1185">Reference proteome</keyword>
<evidence type="ECO:0000313" key="4">
    <source>
        <dbReference type="Proteomes" id="UP000218267"/>
    </source>
</evidence>
<dbReference type="SUPFAM" id="SSF49464">
    <property type="entry name" value="Carboxypeptidase regulatory domain-like"/>
    <property type="match status" value="1"/>
</dbReference>
<sequence>MKSKKIILTITFIFASILYLHAQINVKGTVLAFESIPIVNANIVIQNSGESVKTNNKGEFTLVCKSKNKLIVTAKGFKDKKYKIKSKDKKTVIFLELSNEPKAAEIAIANGHILKMTDFLKLVEKNAKKNDFSSYDNVLQIIKAKYPGVKIENNEITIRGVKSLKKSSAAIIEIDGSILDFNALESIPTATIASIDILTPSMSGMYGSRGANGVVVIKTKQGTKK</sequence>
<reference evidence="3 4" key="1">
    <citation type="journal article" date="2018" name="Mar. Genomics">
        <title>Complete genome sequence of Marinifilaceae bacterium strain SPP2, isolated from the Antarctic marine sediment.</title>
        <authorList>
            <person name="Watanabe M."/>
            <person name="Kojima H."/>
            <person name="Fukui M."/>
        </authorList>
    </citation>
    <scope>NUCLEOTIDE SEQUENCE [LARGE SCALE GENOMIC DNA]</scope>
    <source>
        <strain evidence="3 4">SPP2</strain>
    </source>
</reference>
<dbReference type="PROSITE" id="PS52016">
    <property type="entry name" value="TONB_DEPENDENT_REC_3"/>
    <property type="match status" value="1"/>
</dbReference>
<gene>
    <name evidence="3" type="ORF">ALGA_4022</name>
</gene>
<dbReference type="Gene3D" id="2.60.40.1120">
    <property type="entry name" value="Carboxypeptidase-like, regulatory domain"/>
    <property type="match status" value="1"/>
</dbReference>
<dbReference type="Proteomes" id="UP000218267">
    <property type="component" value="Chromosome"/>
</dbReference>
<name>A0A1Y1CPY2_9BACT</name>
<dbReference type="OrthoDB" id="982809at2"/>
<accession>A0A1Y1CPY2</accession>
<dbReference type="InterPro" id="IPR039426">
    <property type="entry name" value="TonB-dep_rcpt-like"/>
</dbReference>
<dbReference type="GO" id="GO:0009279">
    <property type="term" value="C:cell outer membrane"/>
    <property type="evidence" value="ECO:0007669"/>
    <property type="project" value="UniProtKB-SubCell"/>
</dbReference>
<protein>
    <recommendedName>
        <fullName evidence="2">TonB-dependent receptor plug domain-containing protein</fullName>
    </recommendedName>
</protein>
<evidence type="ECO:0000259" key="2">
    <source>
        <dbReference type="Pfam" id="PF07715"/>
    </source>
</evidence>
<organism evidence="3 4">
    <name type="scientific">Labilibaculum antarcticum</name>
    <dbReference type="NCBI Taxonomy" id="1717717"/>
    <lineage>
        <taxon>Bacteria</taxon>
        <taxon>Pseudomonadati</taxon>
        <taxon>Bacteroidota</taxon>
        <taxon>Bacteroidia</taxon>
        <taxon>Marinilabiliales</taxon>
        <taxon>Marinifilaceae</taxon>
        <taxon>Labilibaculum</taxon>
    </lineage>
</organism>
<dbReference type="Pfam" id="PF07715">
    <property type="entry name" value="Plug"/>
    <property type="match status" value="1"/>
</dbReference>
<proteinExistence type="inferred from homology"/>
<dbReference type="InterPro" id="IPR008969">
    <property type="entry name" value="CarboxyPept-like_regulatory"/>
</dbReference>
<evidence type="ECO:0000313" key="3">
    <source>
        <dbReference type="EMBL" id="BAX82314.1"/>
    </source>
</evidence>
<keyword evidence="1" id="KW-1134">Transmembrane beta strand</keyword>
<dbReference type="KEGG" id="mbas:ALGA_4022"/>